<organism evidence="1 2">
    <name type="scientific">Acinetobacter wuhouensis</name>
    <dbReference type="NCBI Taxonomy" id="1879050"/>
    <lineage>
        <taxon>Bacteria</taxon>
        <taxon>Pseudomonadati</taxon>
        <taxon>Pseudomonadota</taxon>
        <taxon>Gammaproteobacteria</taxon>
        <taxon>Moraxellales</taxon>
        <taxon>Moraxellaceae</taxon>
        <taxon>Acinetobacter</taxon>
    </lineage>
</organism>
<reference evidence="1 2" key="1">
    <citation type="submission" date="2018-10" db="EMBL/GenBank/DDBJ databases">
        <title>The complete genome of Acinetobacter wuhouensis strain WCHAW010062.</title>
        <authorList>
            <person name="Hu Y."/>
            <person name="Long H."/>
            <person name="Feng Y."/>
            <person name="Zong Z."/>
        </authorList>
    </citation>
    <scope>NUCLEOTIDE SEQUENCE [LARGE SCALE GENOMIC DNA]</scope>
    <source>
        <strain evidence="1 2">WCHAW010062</strain>
    </source>
</reference>
<sequence length="121" mass="14674">MAIWQFQIVLIPQQKSEIDFQSIFRDEGYDVSHFWYFFNKKLELIQDIETLLDRNSQWWDQSSFCWGDDKRTDINLDINEQSNCIENLRIRIDVREQFDLAFIEKLINLALYTTKIDNSLK</sequence>
<dbReference type="AlphaFoldDB" id="A0A3G2T523"/>
<proteinExistence type="predicted"/>
<protein>
    <submittedName>
        <fullName evidence="1">Uncharacterized protein</fullName>
    </submittedName>
</protein>
<name>A0A3G2T523_9GAMM</name>
<accession>A0A3G2T523</accession>
<evidence type="ECO:0000313" key="1">
    <source>
        <dbReference type="EMBL" id="AYO55359.1"/>
    </source>
</evidence>
<gene>
    <name evidence="1" type="ORF">CDG68_17645</name>
</gene>
<dbReference type="RefSeq" id="WP_122071978.1">
    <property type="nucleotide sequence ID" value="NZ_CP033133.1"/>
</dbReference>
<evidence type="ECO:0000313" key="2">
    <source>
        <dbReference type="Proteomes" id="UP000279962"/>
    </source>
</evidence>
<dbReference type="EMBL" id="CP033133">
    <property type="protein sequence ID" value="AYO55359.1"/>
    <property type="molecule type" value="Genomic_DNA"/>
</dbReference>
<dbReference type="Proteomes" id="UP000279962">
    <property type="component" value="Chromosome"/>
</dbReference>